<name>A0A4P2Q319_SORCE</name>
<dbReference type="Pfam" id="PF04542">
    <property type="entry name" value="Sigma70_r2"/>
    <property type="match status" value="1"/>
</dbReference>
<feature type="domain" description="RNA polymerase sigma-70 region 2" evidence="1">
    <location>
        <begin position="9"/>
        <end position="40"/>
    </location>
</feature>
<accession>A0A4P2Q319</accession>
<dbReference type="InterPro" id="IPR007627">
    <property type="entry name" value="RNA_pol_sigma70_r2"/>
</dbReference>
<dbReference type="SUPFAM" id="SSF88946">
    <property type="entry name" value="Sigma2 domain of RNA polymerase sigma factors"/>
    <property type="match status" value="1"/>
</dbReference>
<dbReference type="AlphaFoldDB" id="A0A4P2Q319"/>
<protein>
    <recommendedName>
        <fullName evidence="1">RNA polymerase sigma-70 region 2 domain-containing protein</fullName>
    </recommendedName>
</protein>
<organism evidence="2 3">
    <name type="scientific">Sorangium cellulosum</name>
    <name type="common">Polyangium cellulosum</name>
    <dbReference type="NCBI Taxonomy" id="56"/>
    <lineage>
        <taxon>Bacteria</taxon>
        <taxon>Pseudomonadati</taxon>
        <taxon>Myxococcota</taxon>
        <taxon>Polyangia</taxon>
        <taxon>Polyangiales</taxon>
        <taxon>Polyangiaceae</taxon>
        <taxon>Sorangium</taxon>
    </lineage>
</organism>
<sequence length="102" mass="11304">MLRFLGVAEDDLDDLCQDVLLGAFRSLPRYDPMRSSSARAAAPLDSRLAVRGLSCRRDQANRLARNSTRIIVAATHLRAPAPSSFCCCCKVQFEPGPLRERL</sequence>
<evidence type="ECO:0000259" key="1">
    <source>
        <dbReference type="Pfam" id="PF04542"/>
    </source>
</evidence>
<dbReference type="Proteomes" id="UP000295781">
    <property type="component" value="Chromosome"/>
</dbReference>
<evidence type="ECO:0000313" key="3">
    <source>
        <dbReference type="Proteomes" id="UP000295781"/>
    </source>
</evidence>
<dbReference type="EMBL" id="CP012670">
    <property type="protein sequence ID" value="AUX23378.1"/>
    <property type="molecule type" value="Genomic_DNA"/>
</dbReference>
<reference evidence="2 3" key="1">
    <citation type="submission" date="2015-09" db="EMBL/GenBank/DDBJ databases">
        <title>Sorangium comparison.</title>
        <authorList>
            <person name="Zaburannyi N."/>
            <person name="Bunk B."/>
            <person name="Overmann J."/>
            <person name="Mueller R."/>
        </authorList>
    </citation>
    <scope>NUCLEOTIDE SEQUENCE [LARGE SCALE GENOMIC DNA]</scope>
    <source>
        <strain evidence="2 3">So ceGT47</strain>
    </source>
</reference>
<dbReference type="InterPro" id="IPR013325">
    <property type="entry name" value="RNA_pol_sigma_r2"/>
</dbReference>
<dbReference type="GO" id="GO:0003700">
    <property type="term" value="F:DNA-binding transcription factor activity"/>
    <property type="evidence" value="ECO:0007669"/>
    <property type="project" value="InterPro"/>
</dbReference>
<evidence type="ECO:0000313" key="2">
    <source>
        <dbReference type="EMBL" id="AUX23378.1"/>
    </source>
</evidence>
<gene>
    <name evidence="2" type="ORF">SOCEGT47_039030</name>
</gene>
<proteinExistence type="predicted"/>
<dbReference type="GO" id="GO:0006352">
    <property type="term" value="P:DNA-templated transcription initiation"/>
    <property type="evidence" value="ECO:0007669"/>
    <property type="project" value="InterPro"/>
</dbReference>